<dbReference type="EMBL" id="JACAPU010000008">
    <property type="protein sequence ID" value="NWB46148.1"/>
    <property type="molecule type" value="Genomic_DNA"/>
</dbReference>
<proteinExistence type="predicted"/>
<organism evidence="2 3">
    <name type="scientific">Pseudomonas gingeri</name>
    <dbReference type="NCBI Taxonomy" id="117681"/>
    <lineage>
        <taxon>Bacteria</taxon>
        <taxon>Pseudomonadati</taxon>
        <taxon>Pseudomonadota</taxon>
        <taxon>Gammaproteobacteria</taxon>
        <taxon>Pseudomonadales</taxon>
        <taxon>Pseudomonadaceae</taxon>
        <taxon>Pseudomonas</taxon>
    </lineage>
</organism>
<dbReference type="AlphaFoldDB" id="A0A7Y7WBY7"/>
<dbReference type="GO" id="GO:0003677">
    <property type="term" value="F:DNA binding"/>
    <property type="evidence" value="ECO:0007669"/>
    <property type="project" value="InterPro"/>
</dbReference>
<evidence type="ECO:0000313" key="2">
    <source>
        <dbReference type="EMBL" id="NWB46148.1"/>
    </source>
</evidence>
<sequence length="277" mass="30675">MNQQTNAKDKDVVKAHLYLELGKLVSSVGDDKFLSNMHQLINASVAVSRIELSEWTVDDSQSAVVDVQLLGHAGVELSPQMQAVCPTNAKHRNDHPLVKRVLEVEDALLIHLNARMKNEKDNNCLGTSHQCSLISRKANRCCVISLHRPRVDRDFTLQELSFLKYLSETLLPLTERHARAHRQSSAKSPGGSTPRNLVALEQTQLQREFNERLSACEVTLSVREKEVCLGLLAGGTVPEIAEKLCVKNSSIETYLKRSAAKLGVSGRHGLAKWMIGA</sequence>
<accession>A0A7Y7WBY7</accession>
<dbReference type="SUPFAM" id="SSF46894">
    <property type="entry name" value="C-terminal effector domain of the bipartite response regulators"/>
    <property type="match status" value="1"/>
</dbReference>
<gene>
    <name evidence="2" type="ORF">HX829_06540</name>
</gene>
<dbReference type="InterPro" id="IPR000792">
    <property type="entry name" value="Tscrpt_reg_LuxR_C"/>
</dbReference>
<dbReference type="Proteomes" id="UP000582981">
    <property type="component" value="Unassembled WGS sequence"/>
</dbReference>
<dbReference type="InterPro" id="IPR036388">
    <property type="entry name" value="WH-like_DNA-bd_sf"/>
</dbReference>
<dbReference type="GO" id="GO:0006355">
    <property type="term" value="P:regulation of DNA-templated transcription"/>
    <property type="evidence" value="ECO:0007669"/>
    <property type="project" value="InterPro"/>
</dbReference>
<dbReference type="Gene3D" id="1.10.10.10">
    <property type="entry name" value="Winged helix-like DNA-binding domain superfamily/Winged helix DNA-binding domain"/>
    <property type="match status" value="1"/>
</dbReference>
<name>A0A7Y7WBY7_9PSED</name>
<dbReference type="SMART" id="SM00421">
    <property type="entry name" value="HTH_LUXR"/>
    <property type="match status" value="1"/>
</dbReference>
<evidence type="ECO:0000313" key="3">
    <source>
        <dbReference type="Proteomes" id="UP000582981"/>
    </source>
</evidence>
<reference evidence="2 3" key="1">
    <citation type="submission" date="2020-04" db="EMBL/GenBank/DDBJ databases">
        <title>Molecular characterization of pseudomonads from Agaricus bisporus reveal novel blotch 2 pathogens in Western Europe.</title>
        <authorList>
            <person name="Taparia T."/>
            <person name="Krijger M."/>
            <person name="Haynes E."/>
            <person name="Elpinstone J.G."/>
            <person name="Noble R."/>
            <person name="Van Der Wolf J."/>
        </authorList>
    </citation>
    <scope>NUCLEOTIDE SEQUENCE [LARGE SCALE GENOMIC DNA]</scope>
    <source>
        <strain evidence="2 3">F1001</strain>
    </source>
</reference>
<evidence type="ECO:0000259" key="1">
    <source>
        <dbReference type="PROSITE" id="PS00622"/>
    </source>
</evidence>
<dbReference type="RefSeq" id="WP_100941995.1">
    <property type="nucleotide sequence ID" value="NZ_JACAPU010000008.1"/>
</dbReference>
<dbReference type="InterPro" id="IPR016032">
    <property type="entry name" value="Sig_transdc_resp-reg_C-effctor"/>
</dbReference>
<dbReference type="PROSITE" id="PS00622">
    <property type="entry name" value="HTH_LUXR_1"/>
    <property type="match status" value="1"/>
</dbReference>
<feature type="domain" description="HTH luxR-type" evidence="1">
    <location>
        <begin position="234"/>
        <end position="261"/>
    </location>
</feature>
<comment type="caution">
    <text evidence="2">The sequence shown here is derived from an EMBL/GenBank/DDBJ whole genome shotgun (WGS) entry which is preliminary data.</text>
</comment>
<dbReference type="Pfam" id="PF00196">
    <property type="entry name" value="GerE"/>
    <property type="match status" value="1"/>
</dbReference>
<protein>
    <submittedName>
        <fullName evidence="2">Helix-turn-helix transcriptional regulator</fullName>
    </submittedName>
</protein>